<sequence length="126" mass="13710">MRLESSCLQALTIAPLGLGLGSFNDEGHEQHDGVIWCHSARTNFQARQSRLQTGRHCQTGRRANQSVSSSPIVVTTAGQSCPANRRLGMAGQMSVIPASYYATNGGSKLSYFHLFVYQAIYSFANL</sequence>
<comment type="caution">
    <text evidence="1">The sequence shown here is derived from an EMBL/GenBank/DDBJ whole genome shotgun (WGS) entry which is preliminary data.</text>
</comment>
<dbReference type="EMBL" id="CAAALY010007888">
    <property type="protein sequence ID" value="VEL10041.1"/>
    <property type="molecule type" value="Genomic_DNA"/>
</dbReference>
<gene>
    <name evidence="1" type="ORF">PXEA_LOCUS3481</name>
</gene>
<protein>
    <submittedName>
        <fullName evidence="1">Uncharacterized protein</fullName>
    </submittedName>
</protein>
<reference evidence="1" key="1">
    <citation type="submission" date="2018-11" db="EMBL/GenBank/DDBJ databases">
        <authorList>
            <consortium name="Pathogen Informatics"/>
        </authorList>
    </citation>
    <scope>NUCLEOTIDE SEQUENCE</scope>
</reference>
<organism evidence="1 2">
    <name type="scientific">Protopolystoma xenopodis</name>
    <dbReference type="NCBI Taxonomy" id="117903"/>
    <lineage>
        <taxon>Eukaryota</taxon>
        <taxon>Metazoa</taxon>
        <taxon>Spiralia</taxon>
        <taxon>Lophotrochozoa</taxon>
        <taxon>Platyhelminthes</taxon>
        <taxon>Monogenea</taxon>
        <taxon>Polyopisthocotylea</taxon>
        <taxon>Polystomatidea</taxon>
        <taxon>Polystomatidae</taxon>
        <taxon>Protopolystoma</taxon>
    </lineage>
</organism>
<keyword evidence="2" id="KW-1185">Reference proteome</keyword>
<dbReference type="AlphaFoldDB" id="A0A3S5CCN2"/>
<accession>A0A3S5CCN2</accession>
<proteinExistence type="predicted"/>
<evidence type="ECO:0000313" key="1">
    <source>
        <dbReference type="EMBL" id="VEL10041.1"/>
    </source>
</evidence>
<dbReference type="Proteomes" id="UP000784294">
    <property type="component" value="Unassembled WGS sequence"/>
</dbReference>
<evidence type="ECO:0000313" key="2">
    <source>
        <dbReference type="Proteomes" id="UP000784294"/>
    </source>
</evidence>
<name>A0A3S5CCN2_9PLAT</name>